<dbReference type="EMBL" id="BARS01021645">
    <property type="protein sequence ID" value="GAG05972.1"/>
    <property type="molecule type" value="Genomic_DNA"/>
</dbReference>
<reference evidence="2" key="1">
    <citation type="journal article" date="2014" name="Front. Microbiol.">
        <title>High frequency of phylogenetically diverse reductive dehalogenase-homologous genes in deep subseafloor sedimentary metagenomes.</title>
        <authorList>
            <person name="Kawai M."/>
            <person name="Futagami T."/>
            <person name="Toyoda A."/>
            <person name="Takaki Y."/>
            <person name="Nishi S."/>
            <person name="Hori S."/>
            <person name="Arai W."/>
            <person name="Tsubouchi T."/>
            <person name="Morono Y."/>
            <person name="Uchiyama I."/>
            <person name="Ito T."/>
            <person name="Fujiyama A."/>
            <person name="Inagaki F."/>
            <person name="Takami H."/>
        </authorList>
    </citation>
    <scope>NUCLEOTIDE SEQUENCE</scope>
    <source>
        <strain evidence="2">Expedition CK06-06</strain>
    </source>
</reference>
<gene>
    <name evidence="2" type="ORF">S01H1_34726</name>
</gene>
<sequence>MKVVIDVERSQLRRVLQELGESFSDMEIVINIKEAESKEKIKEAESKEKIKEEESKEKRPNYESFTTEDLQLIQEKEKEMEKKEEYST</sequence>
<evidence type="ECO:0000313" key="2">
    <source>
        <dbReference type="EMBL" id="GAG05972.1"/>
    </source>
</evidence>
<accession>X0V3N3</accession>
<evidence type="ECO:0000256" key="1">
    <source>
        <dbReference type="SAM" id="MobiDB-lite"/>
    </source>
</evidence>
<feature type="compositionally biased region" description="Basic and acidic residues" evidence="1">
    <location>
        <begin position="74"/>
        <end position="88"/>
    </location>
</feature>
<dbReference type="AlphaFoldDB" id="X0V3N3"/>
<name>X0V3N3_9ZZZZ</name>
<comment type="caution">
    <text evidence="2">The sequence shown here is derived from an EMBL/GenBank/DDBJ whole genome shotgun (WGS) entry which is preliminary data.</text>
</comment>
<protein>
    <submittedName>
        <fullName evidence="2">Uncharacterized protein</fullName>
    </submittedName>
</protein>
<feature type="compositionally biased region" description="Basic and acidic residues" evidence="1">
    <location>
        <begin position="40"/>
        <end position="61"/>
    </location>
</feature>
<feature type="region of interest" description="Disordered" evidence="1">
    <location>
        <begin position="40"/>
        <end position="88"/>
    </location>
</feature>
<organism evidence="2">
    <name type="scientific">marine sediment metagenome</name>
    <dbReference type="NCBI Taxonomy" id="412755"/>
    <lineage>
        <taxon>unclassified sequences</taxon>
        <taxon>metagenomes</taxon>
        <taxon>ecological metagenomes</taxon>
    </lineage>
</organism>
<proteinExistence type="predicted"/>